<proteinExistence type="predicted"/>
<dbReference type="EMBL" id="JARK01001456">
    <property type="protein sequence ID" value="EYB99752.1"/>
    <property type="molecule type" value="Genomic_DNA"/>
</dbReference>
<dbReference type="AlphaFoldDB" id="A0A016TAN8"/>
<accession>A0A016TAN8</accession>
<evidence type="ECO:0000313" key="1">
    <source>
        <dbReference type="EMBL" id="EYB99752.1"/>
    </source>
</evidence>
<evidence type="ECO:0000313" key="2">
    <source>
        <dbReference type="Proteomes" id="UP000024635"/>
    </source>
</evidence>
<reference evidence="2" key="1">
    <citation type="journal article" date="2015" name="Nat. Genet.">
        <title>The genome and transcriptome of the zoonotic hookworm Ancylostoma ceylanicum identify infection-specific gene families.</title>
        <authorList>
            <person name="Schwarz E.M."/>
            <person name="Hu Y."/>
            <person name="Antoshechkin I."/>
            <person name="Miller M.M."/>
            <person name="Sternberg P.W."/>
            <person name="Aroian R.V."/>
        </authorList>
    </citation>
    <scope>NUCLEOTIDE SEQUENCE</scope>
    <source>
        <strain evidence="2">HY135</strain>
    </source>
</reference>
<name>A0A016TAN8_9BILA</name>
<comment type="caution">
    <text evidence="1">The sequence shown here is derived from an EMBL/GenBank/DDBJ whole genome shotgun (WGS) entry which is preliminary data.</text>
</comment>
<gene>
    <name evidence="1" type="primary">Acey_s0120.g919</name>
    <name evidence="1" type="ORF">Y032_0120g919</name>
</gene>
<protein>
    <submittedName>
        <fullName evidence="1">Uncharacterized protein</fullName>
    </submittedName>
</protein>
<sequence length="67" mass="7720">MKHAISLKSITRLLQLKMKNEPAIGEVKIVEMILIDPWMLPKAQFIVDACSVYDAYMPSPPRLYDEE</sequence>
<organism evidence="1 2">
    <name type="scientific">Ancylostoma ceylanicum</name>
    <dbReference type="NCBI Taxonomy" id="53326"/>
    <lineage>
        <taxon>Eukaryota</taxon>
        <taxon>Metazoa</taxon>
        <taxon>Ecdysozoa</taxon>
        <taxon>Nematoda</taxon>
        <taxon>Chromadorea</taxon>
        <taxon>Rhabditida</taxon>
        <taxon>Rhabditina</taxon>
        <taxon>Rhabditomorpha</taxon>
        <taxon>Strongyloidea</taxon>
        <taxon>Ancylostomatidae</taxon>
        <taxon>Ancylostomatinae</taxon>
        <taxon>Ancylostoma</taxon>
    </lineage>
</organism>
<keyword evidence="2" id="KW-1185">Reference proteome</keyword>
<dbReference type="Proteomes" id="UP000024635">
    <property type="component" value="Unassembled WGS sequence"/>
</dbReference>